<name>A0ABP7CB45_9PSEU</name>
<accession>A0ABP7CB45</accession>
<dbReference type="SUPFAM" id="SSF161098">
    <property type="entry name" value="MetI-like"/>
    <property type="match status" value="1"/>
</dbReference>
<organism evidence="7 8">
    <name type="scientific">Lentzea roselyniae</name>
    <dbReference type="NCBI Taxonomy" id="531940"/>
    <lineage>
        <taxon>Bacteria</taxon>
        <taxon>Bacillati</taxon>
        <taxon>Actinomycetota</taxon>
        <taxon>Actinomycetes</taxon>
        <taxon>Pseudonocardiales</taxon>
        <taxon>Pseudonocardiaceae</taxon>
        <taxon>Lentzea</taxon>
    </lineage>
</organism>
<evidence type="ECO:0000313" key="8">
    <source>
        <dbReference type="Proteomes" id="UP001500711"/>
    </source>
</evidence>
<sequence length="49" mass="5476">MHDELLEAARIDGCGFFRLDWHVGPPVVRPALAFLGIFTFISVWTTICG</sequence>
<dbReference type="Proteomes" id="UP001500711">
    <property type="component" value="Unassembled WGS sequence"/>
</dbReference>
<evidence type="ECO:0000256" key="2">
    <source>
        <dbReference type="ARBA" id="ARBA00022692"/>
    </source>
</evidence>
<feature type="transmembrane region" description="Helical" evidence="5">
    <location>
        <begin position="27"/>
        <end position="47"/>
    </location>
</feature>
<gene>
    <name evidence="7" type="ORF">GCM10022267_85950</name>
</gene>
<evidence type="ECO:0000256" key="4">
    <source>
        <dbReference type="ARBA" id="ARBA00023136"/>
    </source>
</evidence>
<comment type="subcellular location">
    <subcellularLocation>
        <location evidence="1">Membrane</location>
        <topology evidence="1">Multi-pass membrane protein</topology>
    </subcellularLocation>
</comment>
<evidence type="ECO:0000259" key="6">
    <source>
        <dbReference type="PROSITE" id="PS50928"/>
    </source>
</evidence>
<evidence type="ECO:0000256" key="1">
    <source>
        <dbReference type="ARBA" id="ARBA00004141"/>
    </source>
</evidence>
<dbReference type="Gene3D" id="1.10.3720.10">
    <property type="entry name" value="MetI-like"/>
    <property type="match status" value="1"/>
</dbReference>
<feature type="domain" description="ABC transmembrane type-1" evidence="6">
    <location>
        <begin position="1"/>
        <end position="49"/>
    </location>
</feature>
<comment type="caution">
    <text evidence="7">The sequence shown here is derived from an EMBL/GenBank/DDBJ whole genome shotgun (WGS) entry which is preliminary data.</text>
</comment>
<keyword evidence="2 5" id="KW-0812">Transmembrane</keyword>
<dbReference type="InterPro" id="IPR035906">
    <property type="entry name" value="MetI-like_sf"/>
</dbReference>
<keyword evidence="4 5" id="KW-0472">Membrane</keyword>
<proteinExistence type="predicted"/>
<dbReference type="PROSITE" id="PS50928">
    <property type="entry name" value="ABC_TM1"/>
    <property type="match status" value="1"/>
</dbReference>
<reference evidence="8" key="1">
    <citation type="journal article" date="2019" name="Int. J. Syst. Evol. Microbiol.">
        <title>The Global Catalogue of Microorganisms (GCM) 10K type strain sequencing project: providing services to taxonomists for standard genome sequencing and annotation.</title>
        <authorList>
            <consortium name="The Broad Institute Genomics Platform"/>
            <consortium name="The Broad Institute Genome Sequencing Center for Infectious Disease"/>
            <person name="Wu L."/>
            <person name="Ma J."/>
        </authorList>
    </citation>
    <scope>NUCLEOTIDE SEQUENCE [LARGE SCALE GENOMIC DNA]</scope>
    <source>
        <strain evidence="8">JCM 17494</strain>
    </source>
</reference>
<evidence type="ECO:0000313" key="7">
    <source>
        <dbReference type="EMBL" id="GAA3685976.1"/>
    </source>
</evidence>
<evidence type="ECO:0000256" key="3">
    <source>
        <dbReference type="ARBA" id="ARBA00022989"/>
    </source>
</evidence>
<evidence type="ECO:0000256" key="5">
    <source>
        <dbReference type="SAM" id="Phobius"/>
    </source>
</evidence>
<dbReference type="EMBL" id="BAABBE010000053">
    <property type="protein sequence ID" value="GAA3685976.1"/>
    <property type="molecule type" value="Genomic_DNA"/>
</dbReference>
<dbReference type="InterPro" id="IPR000515">
    <property type="entry name" value="MetI-like"/>
</dbReference>
<protein>
    <recommendedName>
        <fullName evidence="6">ABC transmembrane type-1 domain-containing protein</fullName>
    </recommendedName>
</protein>
<keyword evidence="8" id="KW-1185">Reference proteome</keyword>
<keyword evidence="3 5" id="KW-1133">Transmembrane helix</keyword>